<dbReference type="InterPro" id="IPR036390">
    <property type="entry name" value="WH_DNA-bd_sf"/>
</dbReference>
<proteinExistence type="predicted"/>
<feature type="domain" description="HTH arsR-type" evidence="4">
    <location>
        <begin position="28"/>
        <end position="122"/>
    </location>
</feature>
<dbReference type="InterPro" id="IPR036388">
    <property type="entry name" value="WH-like_DNA-bd_sf"/>
</dbReference>
<evidence type="ECO:0000313" key="5">
    <source>
        <dbReference type="EMBL" id="XBY46113.1"/>
    </source>
</evidence>
<dbReference type="PROSITE" id="PS50987">
    <property type="entry name" value="HTH_ARSR_2"/>
    <property type="match status" value="1"/>
</dbReference>
<dbReference type="InterPro" id="IPR001845">
    <property type="entry name" value="HTH_ArsR_DNA-bd_dom"/>
</dbReference>
<dbReference type="PANTHER" id="PTHR43132">
    <property type="entry name" value="ARSENICAL RESISTANCE OPERON REPRESSOR ARSR-RELATED"/>
    <property type="match status" value="1"/>
</dbReference>
<keyword evidence="3" id="KW-0804">Transcription</keyword>
<dbReference type="InterPro" id="IPR051011">
    <property type="entry name" value="Metal_resp_trans_reg"/>
</dbReference>
<evidence type="ECO:0000256" key="1">
    <source>
        <dbReference type="ARBA" id="ARBA00023015"/>
    </source>
</evidence>
<reference evidence="5" key="1">
    <citation type="submission" date="2024-06" db="EMBL/GenBank/DDBJ databases">
        <title>Methylostella associata gen. nov., sp. nov., a novel Ancalomicrobiaceae-affiliated facultatively methylotrophic bacteria that feed on methanotrophs of the genus Methylococcus.</title>
        <authorList>
            <person name="Saltykova V."/>
            <person name="Danilova O.V."/>
            <person name="Oshkin I.Y."/>
            <person name="Belova S.E."/>
            <person name="Pimenov N.V."/>
            <person name="Dedysh S.N."/>
        </authorList>
    </citation>
    <scope>NUCLEOTIDE SEQUENCE</scope>
    <source>
        <strain evidence="5">S20</strain>
    </source>
</reference>
<dbReference type="KEGG" id="mflg:ABS361_07750"/>
<protein>
    <submittedName>
        <fullName evidence="5">Metalloregulator ArsR/SmtB family transcription factor</fullName>
    </submittedName>
</protein>
<dbReference type="SMART" id="SM00418">
    <property type="entry name" value="HTH_ARSR"/>
    <property type="match status" value="1"/>
</dbReference>
<evidence type="ECO:0000256" key="2">
    <source>
        <dbReference type="ARBA" id="ARBA00023125"/>
    </source>
</evidence>
<dbReference type="Gene3D" id="1.10.10.10">
    <property type="entry name" value="Winged helix-like DNA-binding domain superfamily/Winged helix DNA-binding domain"/>
    <property type="match status" value="1"/>
</dbReference>
<dbReference type="PANTHER" id="PTHR43132:SF6">
    <property type="entry name" value="HTH-TYPE TRANSCRIPTIONAL REPRESSOR CZRA"/>
    <property type="match status" value="1"/>
</dbReference>
<dbReference type="GO" id="GO:0003700">
    <property type="term" value="F:DNA-binding transcription factor activity"/>
    <property type="evidence" value="ECO:0007669"/>
    <property type="project" value="InterPro"/>
</dbReference>
<dbReference type="PRINTS" id="PR00778">
    <property type="entry name" value="HTHARSR"/>
</dbReference>
<gene>
    <name evidence="5" type="ORF">ABS361_07750</name>
</gene>
<organism evidence="5">
    <name type="scientific">Methyloraptor flagellatus</name>
    <dbReference type="NCBI Taxonomy" id="3162530"/>
    <lineage>
        <taxon>Bacteria</taxon>
        <taxon>Pseudomonadati</taxon>
        <taxon>Pseudomonadota</taxon>
        <taxon>Alphaproteobacteria</taxon>
        <taxon>Hyphomicrobiales</taxon>
        <taxon>Ancalomicrobiaceae</taxon>
        <taxon>Methyloraptor</taxon>
    </lineage>
</organism>
<keyword evidence="2" id="KW-0238">DNA-binding</keyword>
<accession>A0AAU7XGY3</accession>
<dbReference type="RefSeq" id="WP_407051211.1">
    <property type="nucleotide sequence ID" value="NZ_CP158568.1"/>
</dbReference>
<sequence length="132" mass="14710">MPQTDVPDHDVSLDGSEASGTSHLNFELARPHIREAAEFLKALAHEHRLLMLFLLAGREYSVRELEVALDLRQPAVSQQLARLRTDGLVSTRRQGKMIYYSLASVEIRCFVVTLYRLLCRSGGGGDQTDQAG</sequence>
<evidence type="ECO:0000259" key="4">
    <source>
        <dbReference type="PROSITE" id="PS50987"/>
    </source>
</evidence>
<keyword evidence="1" id="KW-0805">Transcription regulation</keyword>
<evidence type="ECO:0000256" key="3">
    <source>
        <dbReference type="ARBA" id="ARBA00023163"/>
    </source>
</evidence>
<dbReference type="Pfam" id="PF01022">
    <property type="entry name" value="HTH_5"/>
    <property type="match status" value="1"/>
</dbReference>
<dbReference type="EMBL" id="CP158568">
    <property type="protein sequence ID" value="XBY46113.1"/>
    <property type="molecule type" value="Genomic_DNA"/>
</dbReference>
<name>A0AAU7XGY3_9HYPH</name>
<dbReference type="InterPro" id="IPR011991">
    <property type="entry name" value="ArsR-like_HTH"/>
</dbReference>
<dbReference type="SUPFAM" id="SSF46785">
    <property type="entry name" value="Winged helix' DNA-binding domain"/>
    <property type="match status" value="1"/>
</dbReference>
<dbReference type="NCBIfam" id="NF033788">
    <property type="entry name" value="HTH_metalloreg"/>
    <property type="match status" value="1"/>
</dbReference>
<dbReference type="CDD" id="cd00090">
    <property type="entry name" value="HTH_ARSR"/>
    <property type="match status" value="1"/>
</dbReference>
<dbReference type="GO" id="GO:0003677">
    <property type="term" value="F:DNA binding"/>
    <property type="evidence" value="ECO:0007669"/>
    <property type="project" value="UniProtKB-KW"/>
</dbReference>
<dbReference type="AlphaFoldDB" id="A0AAU7XGY3"/>